<feature type="domain" description="O-methyltransferase dimerisation" evidence="6">
    <location>
        <begin position="87"/>
        <end position="159"/>
    </location>
</feature>
<evidence type="ECO:0000259" key="6">
    <source>
        <dbReference type="Pfam" id="PF08100"/>
    </source>
</evidence>
<evidence type="ECO:0000256" key="4">
    <source>
        <dbReference type="SAM" id="Phobius"/>
    </source>
</evidence>
<dbReference type="InterPro" id="IPR036388">
    <property type="entry name" value="WH-like_DNA-bd_sf"/>
</dbReference>
<organism evidence="7 8">
    <name type="scientific">Apatococcus fuscideae</name>
    <dbReference type="NCBI Taxonomy" id="2026836"/>
    <lineage>
        <taxon>Eukaryota</taxon>
        <taxon>Viridiplantae</taxon>
        <taxon>Chlorophyta</taxon>
        <taxon>core chlorophytes</taxon>
        <taxon>Trebouxiophyceae</taxon>
        <taxon>Chlorellales</taxon>
        <taxon>Chlorellaceae</taxon>
        <taxon>Apatococcus</taxon>
    </lineage>
</organism>
<name>A0AAW1TFL3_9CHLO</name>
<dbReference type="Gene3D" id="3.40.50.150">
    <property type="entry name" value="Vaccinia Virus protein VP39"/>
    <property type="match status" value="1"/>
</dbReference>
<evidence type="ECO:0000313" key="7">
    <source>
        <dbReference type="EMBL" id="KAK9867757.1"/>
    </source>
</evidence>
<dbReference type="Proteomes" id="UP001485043">
    <property type="component" value="Unassembled WGS sequence"/>
</dbReference>
<dbReference type="SUPFAM" id="SSF46785">
    <property type="entry name" value="Winged helix' DNA-binding domain"/>
    <property type="match status" value="1"/>
</dbReference>
<protein>
    <submittedName>
        <fullName evidence="7">Uncharacterized protein</fullName>
    </submittedName>
</protein>
<evidence type="ECO:0000259" key="5">
    <source>
        <dbReference type="Pfam" id="PF00891"/>
    </source>
</evidence>
<feature type="domain" description="O-methyltransferase C-terminal" evidence="5">
    <location>
        <begin position="182"/>
        <end position="402"/>
    </location>
</feature>
<dbReference type="InterPro" id="IPR036390">
    <property type="entry name" value="WH_DNA-bd_sf"/>
</dbReference>
<keyword evidence="1" id="KW-0489">Methyltransferase</keyword>
<evidence type="ECO:0000313" key="8">
    <source>
        <dbReference type="Proteomes" id="UP001485043"/>
    </source>
</evidence>
<dbReference type="GO" id="GO:0046983">
    <property type="term" value="F:protein dimerization activity"/>
    <property type="evidence" value="ECO:0007669"/>
    <property type="project" value="InterPro"/>
</dbReference>
<dbReference type="InterPro" id="IPR016461">
    <property type="entry name" value="COMT-like"/>
</dbReference>
<evidence type="ECO:0000256" key="2">
    <source>
        <dbReference type="ARBA" id="ARBA00022679"/>
    </source>
</evidence>
<proteinExistence type="predicted"/>
<keyword evidence="4" id="KW-0812">Transmembrane</keyword>
<keyword evidence="3" id="KW-0949">S-adenosyl-L-methionine</keyword>
<dbReference type="PANTHER" id="PTHR43712:SF2">
    <property type="entry name" value="O-METHYLTRANSFERASE CICE"/>
    <property type="match status" value="1"/>
</dbReference>
<dbReference type="AlphaFoldDB" id="A0AAW1TFL3"/>
<dbReference type="SUPFAM" id="SSF53335">
    <property type="entry name" value="S-adenosyl-L-methionine-dependent methyltransferases"/>
    <property type="match status" value="1"/>
</dbReference>
<comment type="caution">
    <text evidence="7">The sequence shown here is derived from an EMBL/GenBank/DDBJ whole genome shotgun (WGS) entry which is preliminary data.</text>
</comment>
<keyword evidence="4" id="KW-1133">Transmembrane helix</keyword>
<keyword evidence="8" id="KW-1185">Reference proteome</keyword>
<accession>A0AAW1TFL3</accession>
<dbReference type="GO" id="GO:0032259">
    <property type="term" value="P:methylation"/>
    <property type="evidence" value="ECO:0007669"/>
    <property type="project" value="UniProtKB-KW"/>
</dbReference>
<dbReference type="PANTHER" id="PTHR43712">
    <property type="entry name" value="PUTATIVE (AFU_ORTHOLOGUE AFUA_4G14580)-RELATED"/>
    <property type="match status" value="1"/>
</dbReference>
<evidence type="ECO:0000256" key="1">
    <source>
        <dbReference type="ARBA" id="ARBA00022603"/>
    </source>
</evidence>
<dbReference type="PROSITE" id="PS51683">
    <property type="entry name" value="SAM_OMT_II"/>
    <property type="match status" value="1"/>
</dbReference>
<dbReference type="Pfam" id="PF00891">
    <property type="entry name" value="Methyltransf_2"/>
    <property type="match status" value="1"/>
</dbReference>
<feature type="transmembrane region" description="Helical" evidence="4">
    <location>
        <begin position="40"/>
        <end position="59"/>
    </location>
</feature>
<gene>
    <name evidence="7" type="ORF">WJX84_006182</name>
</gene>
<dbReference type="Gene3D" id="1.10.10.10">
    <property type="entry name" value="Winged helix-like DNA-binding domain superfamily/Winged helix DNA-binding domain"/>
    <property type="match status" value="1"/>
</dbReference>
<dbReference type="EMBL" id="JALJOV010000066">
    <property type="protein sequence ID" value="KAK9867757.1"/>
    <property type="molecule type" value="Genomic_DNA"/>
</dbReference>
<reference evidence="7 8" key="1">
    <citation type="journal article" date="2024" name="Nat. Commun.">
        <title>Phylogenomics reveals the evolutionary origins of lichenization in chlorophyte algae.</title>
        <authorList>
            <person name="Puginier C."/>
            <person name="Libourel C."/>
            <person name="Otte J."/>
            <person name="Skaloud P."/>
            <person name="Haon M."/>
            <person name="Grisel S."/>
            <person name="Petersen M."/>
            <person name="Berrin J.G."/>
            <person name="Delaux P.M."/>
            <person name="Dal Grande F."/>
            <person name="Keller J."/>
        </authorList>
    </citation>
    <scope>NUCLEOTIDE SEQUENCE [LARGE SCALE GENOMIC DNA]</scope>
    <source>
        <strain evidence="7 8">SAG 2523</strain>
    </source>
</reference>
<dbReference type="GO" id="GO:0008171">
    <property type="term" value="F:O-methyltransferase activity"/>
    <property type="evidence" value="ECO:0007669"/>
    <property type="project" value="InterPro"/>
</dbReference>
<dbReference type="InterPro" id="IPR012967">
    <property type="entry name" value="COMT_dimerisation"/>
</dbReference>
<sequence>MARGGRLIAVGVSGLLVGLALNQAFVPQYESGILNGWVHVEPLAVLPAWFLATVGPIIIHASRRMSTWFLPSFVKLSDLSIFNIWTGHVILALNHHGIADHLAGGPKSARDLARATCTDSQLLFRLLRVAVNAGVFRVSKGASDDGSPLFANNALSDLMRTDHPGALHHGLQTTGIDSVASWQHLAASLRSGTVPFQAAYGQSLWEHLAAHPDQDVTFTRAMAVSEGGPALSIASQLDCSEFGTLVDVGGASGSLLADLLERHPHLHGILFDLPQVCERSKEAWAAHKAHLLNRTRITGGSFMEADSIPAVQTDRPAYLLRFILHDWETSSALAILKNVRQAILTSRHPQEATLIIVDQVLKDDFRWELPYKLLMDINMWTSVGGQERTLSEWQALLAEAGFGQPVVKATQGYNSIIKAKLQGAL</sequence>
<dbReference type="InterPro" id="IPR029063">
    <property type="entry name" value="SAM-dependent_MTases_sf"/>
</dbReference>
<dbReference type="InterPro" id="IPR001077">
    <property type="entry name" value="COMT_C"/>
</dbReference>
<keyword evidence="4" id="KW-0472">Membrane</keyword>
<keyword evidence="2" id="KW-0808">Transferase</keyword>
<dbReference type="Pfam" id="PF08100">
    <property type="entry name" value="Dimerisation"/>
    <property type="match status" value="1"/>
</dbReference>
<evidence type="ECO:0000256" key="3">
    <source>
        <dbReference type="ARBA" id="ARBA00022691"/>
    </source>
</evidence>